<name>A0A6A7RPF8_9PROT</name>
<proteinExistence type="predicted"/>
<gene>
    <name evidence="2" type="ORF">CRU78_02030</name>
</gene>
<feature type="region of interest" description="Disordered" evidence="1">
    <location>
        <begin position="1"/>
        <end position="36"/>
    </location>
</feature>
<dbReference type="AlphaFoldDB" id="A0A6A7RPF8"/>
<sequence>MHRGPGNGILRTAKAHRFQPRLSARGGKFQASSAQRDGLDLRLPRQADIARMDAAADASADSLVTARDVDLSVAERQAARAAPRRVSR</sequence>
<reference evidence="2 3" key="1">
    <citation type="submission" date="2017-09" db="EMBL/GenBank/DDBJ databases">
        <title>Metagenomic Analysis Reveals Denitrifying Candidatus Accumulibacter and Flanking Population as a Source of N2O.</title>
        <authorList>
            <person name="Gao H."/>
            <person name="Mao Y."/>
            <person name="Zhao X."/>
            <person name="Liu W.-T."/>
            <person name="Zhang T."/>
            <person name="Wells G."/>
        </authorList>
    </citation>
    <scope>NUCLEOTIDE SEQUENCE [LARGE SCALE GENOMIC DNA]</scope>
    <source>
        <strain evidence="2">CANDO_2_IC</strain>
    </source>
</reference>
<evidence type="ECO:0000313" key="2">
    <source>
        <dbReference type="EMBL" id="MQM29378.1"/>
    </source>
</evidence>
<organism evidence="2 3">
    <name type="scientific">Candidatus Accumulibacter phosphatis</name>
    <dbReference type="NCBI Taxonomy" id="327160"/>
    <lineage>
        <taxon>Bacteria</taxon>
        <taxon>Pseudomonadati</taxon>
        <taxon>Pseudomonadota</taxon>
        <taxon>Betaproteobacteria</taxon>
        <taxon>Candidatus Accumulibacter</taxon>
    </lineage>
</organism>
<dbReference type="Proteomes" id="UP000342300">
    <property type="component" value="Unassembled WGS sequence"/>
</dbReference>
<evidence type="ECO:0000313" key="3">
    <source>
        <dbReference type="Proteomes" id="UP000342300"/>
    </source>
</evidence>
<accession>A0A6A7RPF8</accession>
<evidence type="ECO:0000256" key="1">
    <source>
        <dbReference type="SAM" id="MobiDB-lite"/>
    </source>
</evidence>
<protein>
    <submittedName>
        <fullName evidence="2">Uncharacterized protein</fullName>
    </submittedName>
</protein>
<dbReference type="EMBL" id="PDHS01000039">
    <property type="protein sequence ID" value="MQM29378.1"/>
    <property type="molecule type" value="Genomic_DNA"/>
</dbReference>
<comment type="caution">
    <text evidence="2">The sequence shown here is derived from an EMBL/GenBank/DDBJ whole genome shotgun (WGS) entry which is preliminary data.</text>
</comment>